<keyword evidence="3" id="KW-1185">Reference proteome</keyword>
<accession>A0A162PQ08</accession>
<dbReference type="PROSITE" id="PS51273">
    <property type="entry name" value="GATASE_TYPE_1"/>
    <property type="match status" value="1"/>
</dbReference>
<dbReference type="InterPro" id="IPR044992">
    <property type="entry name" value="ChyE-like"/>
</dbReference>
<dbReference type="Proteomes" id="UP000076584">
    <property type="component" value="Unassembled WGS sequence"/>
</dbReference>
<name>A0A162PQ08_COLIC</name>
<evidence type="ECO:0000313" key="2">
    <source>
        <dbReference type="EMBL" id="KZL87435.1"/>
    </source>
</evidence>
<dbReference type="Gene3D" id="3.40.50.880">
    <property type="match status" value="1"/>
</dbReference>
<keyword evidence="2" id="KW-0315">Glutamine amidotransferase</keyword>
<sequence length="322" mass="35826">PPPVTSSVVLCFVTRPSFNHLCHLSLHPRPFLLIRTYANISSEYIANRNLLSYFVHIVYILRHHTSHTKMGSQPPRIRLAILEADTPQPQTNAEYGGYGGVFTALLRTAALADNPPAPLDSIVDLSVYHVVGDDAVYPDLDSIDAILISGSKHNSFDNDPWILKLVDFTKKCIDSGRVRVIGVCFGHQIVGRALGVEVKRSDLGWEVAVVDVNLTPKGKEIFKLDKMRIHQMHRDVVTANPPGAESLAYTELCPVQGFYSPKKFITVQGHPEFTGPIVSEILNVRHKAGIFDDETFTDAINRANIEHDGVNIARGFLRFLRE</sequence>
<dbReference type="STRING" id="1573173.A0A162PQ08"/>
<feature type="non-terminal residue" evidence="2">
    <location>
        <position position="1"/>
    </location>
</feature>
<dbReference type="AlphaFoldDB" id="A0A162PQ08"/>
<dbReference type="GO" id="GO:0005634">
    <property type="term" value="C:nucleus"/>
    <property type="evidence" value="ECO:0007669"/>
    <property type="project" value="TreeGrafter"/>
</dbReference>
<proteinExistence type="predicted"/>
<feature type="domain" description="Glutamine amidotransferase" evidence="1">
    <location>
        <begin position="140"/>
        <end position="274"/>
    </location>
</feature>
<keyword evidence="2" id="KW-0808">Transferase</keyword>
<dbReference type="SUPFAM" id="SSF52317">
    <property type="entry name" value="Class I glutamine amidotransferase-like"/>
    <property type="match status" value="1"/>
</dbReference>
<comment type="caution">
    <text evidence="2">The sequence shown here is derived from an EMBL/GenBank/DDBJ whole genome shotgun (WGS) entry which is preliminary data.</text>
</comment>
<organism evidence="2 3">
    <name type="scientific">Colletotrichum incanum</name>
    <name type="common">Soybean anthracnose fungus</name>
    <dbReference type="NCBI Taxonomy" id="1573173"/>
    <lineage>
        <taxon>Eukaryota</taxon>
        <taxon>Fungi</taxon>
        <taxon>Dikarya</taxon>
        <taxon>Ascomycota</taxon>
        <taxon>Pezizomycotina</taxon>
        <taxon>Sordariomycetes</taxon>
        <taxon>Hypocreomycetidae</taxon>
        <taxon>Glomerellales</taxon>
        <taxon>Glomerellaceae</taxon>
        <taxon>Colletotrichum</taxon>
        <taxon>Colletotrichum spaethianum species complex</taxon>
    </lineage>
</organism>
<dbReference type="PANTHER" id="PTHR42695:SF5">
    <property type="entry name" value="GLUTAMINE AMIDOTRANSFERASE YLR126C-RELATED"/>
    <property type="match status" value="1"/>
</dbReference>
<dbReference type="GO" id="GO:0005829">
    <property type="term" value="C:cytosol"/>
    <property type="evidence" value="ECO:0007669"/>
    <property type="project" value="TreeGrafter"/>
</dbReference>
<evidence type="ECO:0000313" key="3">
    <source>
        <dbReference type="Proteomes" id="UP000076584"/>
    </source>
</evidence>
<dbReference type="GO" id="GO:0016740">
    <property type="term" value="F:transferase activity"/>
    <property type="evidence" value="ECO:0007669"/>
    <property type="project" value="UniProtKB-KW"/>
</dbReference>
<reference evidence="2 3" key="1">
    <citation type="submission" date="2015-06" db="EMBL/GenBank/DDBJ databases">
        <title>Survival trade-offs in plant roots during colonization by closely related pathogenic and mutualistic fungi.</title>
        <authorList>
            <person name="Hacquard S."/>
            <person name="Kracher B."/>
            <person name="Hiruma K."/>
            <person name="Weinman A."/>
            <person name="Muench P."/>
            <person name="Garrido Oter R."/>
            <person name="Ver Loren van Themaat E."/>
            <person name="Dallerey J.-F."/>
            <person name="Damm U."/>
            <person name="Henrissat B."/>
            <person name="Lespinet O."/>
            <person name="Thon M."/>
            <person name="Kemen E."/>
            <person name="McHardy A.C."/>
            <person name="Schulze-Lefert P."/>
            <person name="O'Connell R.J."/>
        </authorList>
    </citation>
    <scope>NUCLEOTIDE SEQUENCE [LARGE SCALE GENOMIC DNA]</scope>
    <source>
        <strain evidence="2 3">MAFF 238704</strain>
    </source>
</reference>
<dbReference type="CDD" id="cd01741">
    <property type="entry name" value="GATase1_1"/>
    <property type="match status" value="1"/>
</dbReference>
<gene>
    <name evidence="2" type="ORF">CI238_03955</name>
</gene>
<dbReference type="InterPro" id="IPR029062">
    <property type="entry name" value="Class_I_gatase-like"/>
</dbReference>
<dbReference type="PANTHER" id="PTHR42695">
    <property type="entry name" value="GLUTAMINE AMIDOTRANSFERASE YLR126C-RELATED"/>
    <property type="match status" value="1"/>
</dbReference>
<dbReference type="Pfam" id="PF00117">
    <property type="entry name" value="GATase"/>
    <property type="match status" value="1"/>
</dbReference>
<protein>
    <submittedName>
        <fullName evidence="2">Glutamine amidotransferase class-i</fullName>
    </submittedName>
</protein>
<dbReference type="EMBL" id="LFIW01000229">
    <property type="protein sequence ID" value="KZL87435.1"/>
    <property type="molecule type" value="Genomic_DNA"/>
</dbReference>
<dbReference type="InterPro" id="IPR017926">
    <property type="entry name" value="GATASE"/>
</dbReference>
<evidence type="ECO:0000259" key="1">
    <source>
        <dbReference type="Pfam" id="PF00117"/>
    </source>
</evidence>